<keyword evidence="3" id="KW-1185">Reference proteome</keyword>
<sequence length="221" mass="25177">MVSRLGIRIILTIHAKCVIDDNDETDIQPNKTYLALANEVDGSSNLCFSKKDMRNYIIRKLHSTDDNVDLKEMLKYQSKLLYAIDIDESYKLKSALWVDEKCKASYEYFGDMVSFHTIYKKNKHALPFTSFVGVNHHGKSTLFGCALLGNEDIPSFEWIPTHWVKCMGIVPQGIITNQCKAMFGAIKKGPTIYSSQTVHMAHHEEDTPEAPRLLLLQRFAC</sequence>
<dbReference type="STRING" id="3818.A0A444YBA9"/>
<evidence type="ECO:0000259" key="1">
    <source>
        <dbReference type="Pfam" id="PF10551"/>
    </source>
</evidence>
<comment type="caution">
    <text evidence="2">The sequence shown here is derived from an EMBL/GenBank/DDBJ whole genome shotgun (WGS) entry which is preliminary data.</text>
</comment>
<proteinExistence type="predicted"/>
<dbReference type="Pfam" id="PF10551">
    <property type="entry name" value="MULE"/>
    <property type="match status" value="1"/>
</dbReference>
<accession>A0A444YBA9</accession>
<dbReference type="InterPro" id="IPR018289">
    <property type="entry name" value="MULE_transposase_dom"/>
</dbReference>
<gene>
    <name evidence="2" type="ORF">Ahy_B07g087088</name>
</gene>
<name>A0A444YBA9_ARAHY</name>
<dbReference type="Proteomes" id="UP000289738">
    <property type="component" value="Chromosome B07"/>
</dbReference>
<dbReference type="PANTHER" id="PTHR47718">
    <property type="entry name" value="OS01G0519700 PROTEIN"/>
    <property type="match status" value="1"/>
</dbReference>
<dbReference type="AlphaFoldDB" id="A0A444YBA9"/>
<protein>
    <recommendedName>
        <fullName evidence="1">MULE transposase domain-containing protein</fullName>
    </recommendedName>
</protein>
<dbReference type="EMBL" id="SDMP01000017">
    <property type="protein sequence ID" value="RYQ99193.1"/>
    <property type="molecule type" value="Genomic_DNA"/>
</dbReference>
<organism evidence="2 3">
    <name type="scientific">Arachis hypogaea</name>
    <name type="common">Peanut</name>
    <dbReference type="NCBI Taxonomy" id="3818"/>
    <lineage>
        <taxon>Eukaryota</taxon>
        <taxon>Viridiplantae</taxon>
        <taxon>Streptophyta</taxon>
        <taxon>Embryophyta</taxon>
        <taxon>Tracheophyta</taxon>
        <taxon>Spermatophyta</taxon>
        <taxon>Magnoliopsida</taxon>
        <taxon>eudicotyledons</taxon>
        <taxon>Gunneridae</taxon>
        <taxon>Pentapetalae</taxon>
        <taxon>rosids</taxon>
        <taxon>fabids</taxon>
        <taxon>Fabales</taxon>
        <taxon>Fabaceae</taxon>
        <taxon>Papilionoideae</taxon>
        <taxon>50 kb inversion clade</taxon>
        <taxon>dalbergioids sensu lato</taxon>
        <taxon>Dalbergieae</taxon>
        <taxon>Pterocarpus clade</taxon>
        <taxon>Arachis</taxon>
    </lineage>
</organism>
<evidence type="ECO:0000313" key="3">
    <source>
        <dbReference type="Proteomes" id="UP000289738"/>
    </source>
</evidence>
<reference evidence="2 3" key="1">
    <citation type="submission" date="2019-01" db="EMBL/GenBank/DDBJ databases">
        <title>Sequencing of cultivated peanut Arachis hypogaea provides insights into genome evolution and oil improvement.</title>
        <authorList>
            <person name="Chen X."/>
        </authorList>
    </citation>
    <scope>NUCLEOTIDE SEQUENCE [LARGE SCALE GENOMIC DNA]</scope>
    <source>
        <strain evidence="3">cv. Fuhuasheng</strain>
        <tissue evidence="2">Leaves</tissue>
    </source>
</reference>
<feature type="domain" description="MULE transposase" evidence="1">
    <location>
        <begin position="113"/>
        <end position="188"/>
    </location>
</feature>
<evidence type="ECO:0000313" key="2">
    <source>
        <dbReference type="EMBL" id="RYQ99193.1"/>
    </source>
</evidence>